<dbReference type="Gene3D" id="3.40.1090.10">
    <property type="entry name" value="Cytosolic phospholipase A2 catalytic domain"/>
    <property type="match status" value="1"/>
</dbReference>
<keyword evidence="1 4" id="KW-0378">Hydrolase</keyword>
<feature type="active site" description="Proton acceptor" evidence="4">
    <location>
        <position position="163"/>
    </location>
</feature>
<feature type="domain" description="PNPLA" evidence="5">
    <location>
        <begin position="7"/>
        <end position="176"/>
    </location>
</feature>
<feature type="short sequence motif" description="GXSXG" evidence="4">
    <location>
        <begin position="39"/>
        <end position="43"/>
    </location>
</feature>
<dbReference type="InterPro" id="IPR002641">
    <property type="entry name" value="PNPLA_dom"/>
</dbReference>
<comment type="caution">
    <text evidence="6">The sequence shown here is derived from an EMBL/GenBank/DDBJ whole genome shotgun (WGS) entry which is preliminary data.</text>
</comment>
<evidence type="ECO:0000256" key="3">
    <source>
        <dbReference type="ARBA" id="ARBA00023098"/>
    </source>
</evidence>
<dbReference type="Pfam" id="PF01734">
    <property type="entry name" value="Patatin"/>
    <property type="match status" value="1"/>
</dbReference>
<gene>
    <name evidence="6" type="ORF">MTR66_07425</name>
</gene>
<keyword evidence="3 4" id="KW-0443">Lipid metabolism</keyword>
<evidence type="ECO:0000259" key="5">
    <source>
        <dbReference type="PROSITE" id="PS51635"/>
    </source>
</evidence>
<dbReference type="Proteomes" id="UP001202281">
    <property type="component" value="Unassembled WGS sequence"/>
</dbReference>
<protein>
    <submittedName>
        <fullName evidence="6">Patatin-like phospholipase family protein</fullName>
    </submittedName>
</protein>
<evidence type="ECO:0000256" key="4">
    <source>
        <dbReference type="PROSITE-ProRule" id="PRU01161"/>
    </source>
</evidence>
<evidence type="ECO:0000313" key="6">
    <source>
        <dbReference type="EMBL" id="MCJ2186644.1"/>
    </source>
</evidence>
<evidence type="ECO:0000313" key="7">
    <source>
        <dbReference type="Proteomes" id="UP001202281"/>
    </source>
</evidence>
<name>A0ABT0BPL6_9SPHN</name>
<organism evidence="6 7">
    <name type="scientific">Novosphingobium beihaiensis</name>
    <dbReference type="NCBI Taxonomy" id="2930389"/>
    <lineage>
        <taxon>Bacteria</taxon>
        <taxon>Pseudomonadati</taxon>
        <taxon>Pseudomonadota</taxon>
        <taxon>Alphaproteobacteria</taxon>
        <taxon>Sphingomonadales</taxon>
        <taxon>Sphingomonadaceae</taxon>
        <taxon>Novosphingobium</taxon>
    </lineage>
</organism>
<feature type="short sequence motif" description="DGA/G" evidence="4">
    <location>
        <begin position="163"/>
        <end position="165"/>
    </location>
</feature>
<dbReference type="PROSITE" id="PS51635">
    <property type="entry name" value="PNPLA"/>
    <property type="match status" value="1"/>
</dbReference>
<keyword evidence="2 4" id="KW-0442">Lipid degradation</keyword>
<dbReference type="PANTHER" id="PTHR14226">
    <property type="entry name" value="NEUROPATHY TARGET ESTERASE/SWISS CHEESE D.MELANOGASTER"/>
    <property type="match status" value="1"/>
</dbReference>
<dbReference type="RefSeq" id="WP_243919310.1">
    <property type="nucleotide sequence ID" value="NZ_JALHLG010000007.1"/>
</dbReference>
<sequence length="314" mass="33771">MSKKLAIVLSGGGAKGAFQVGVLDALMGKYGVKPHIVVGTSTGAIQALGAAQDDIERLKEFWLSLRKDSDIYKKRFLPFAVLFGAKGIYDARPLRKLLAGLYDPQRLAGSGIALRLGVVQLQSGEFRTIDQSVPGIDNWVYASSAMPVYFDPLETSDGAQWVDGGVRDVTPLGAAMKENPTGVLVIRASPPAGSVKDKSFGGLVPIGLRSVGILQSEVSRNDLANTGLINDTLVARNRMWEELTQAGNSPEEVLRLLAPLDQTVARYHFVPVRTIEPAEDFSDTLEFDPAKIRKAMAAGAAAVDAHWDEIKDIV</sequence>
<accession>A0ABT0BPL6</accession>
<feature type="short sequence motif" description="GXGXXG" evidence="4">
    <location>
        <begin position="11"/>
        <end position="16"/>
    </location>
</feature>
<evidence type="ECO:0000256" key="2">
    <source>
        <dbReference type="ARBA" id="ARBA00022963"/>
    </source>
</evidence>
<feature type="active site" description="Nucleophile" evidence="4">
    <location>
        <position position="41"/>
    </location>
</feature>
<dbReference type="PANTHER" id="PTHR14226:SF57">
    <property type="entry name" value="BLR7027 PROTEIN"/>
    <property type="match status" value="1"/>
</dbReference>
<dbReference type="InterPro" id="IPR050301">
    <property type="entry name" value="NTE"/>
</dbReference>
<dbReference type="InterPro" id="IPR016035">
    <property type="entry name" value="Acyl_Trfase/lysoPLipase"/>
</dbReference>
<dbReference type="SUPFAM" id="SSF52151">
    <property type="entry name" value="FabD/lysophospholipase-like"/>
    <property type="match status" value="1"/>
</dbReference>
<reference evidence="6 7" key="1">
    <citation type="submission" date="2022-04" db="EMBL/GenBank/DDBJ databases">
        <title>Identification of a novel bacterium isolated from mangrove sediments.</title>
        <authorList>
            <person name="Pan X."/>
        </authorList>
    </citation>
    <scope>NUCLEOTIDE SEQUENCE [LARGE SCALE GENOMIC DNA]</scope>
    <source>
        <strain evidence="6 7">B2638</strain>
    </source>
</reference>
<keyword evidence="7" id="KW-1185">Reference proteome</keyword>
<evidence type="ECO:0000256" key="1">
    <source>
        <dbReference type="ARBA" id="ARBA00022801"/>
    </source>
</evidence>
<dbReference type="EMBL" id="JALHLG010000007">
    <property type="protein sequence ID" value="MCJ2186644.1"/>
    <property type="molecule type" value="Genomic_DNA"/>
</dbReference>
<proteinExistence type="predicted"/>